<evidence type="ECO:0000259" key="7">
    <source>
        <dbReference type="Pfam" id="PF08281"/>
    </source>
</evidence>
<feature type="domain" description="RNA polymerase sigma-70 region 2" evidence="6">
    <location>
        <begin position="9"/>
        <end position="70"/>
    </location>
</feature>
<dbReference type="InterPro" id="IPR036388">
    <property type="entry name" value="WH-like_DNA-bd_sf"/>
</dbReference>
<dbReference type="RefSeq" id="WP_116173255.1">
    <property type="nucleotide sequence ID" value="NZ_CP144375.1"/>
</dbReference>
<name>A0A3E0I600_9PSEU</name>
<reference evidence="8 9" key="1">
    <citation type="submission" date="2018-08" db="EMBL/GenBank/DDBJ databases">
        <title>Genomic Encyclopedia of Archaeal and Bacterial Type Strains, Phase II (KMG-II): from individual species to whole genera.</title>
        <authorList>
            <person name="Goeker M."/>
        </authorList>
    </citation>
    <scope>NUCLEOTIDE SEQUENCE [LARGE SCALE GENOMIC DNA]</scope>
    <source>
        <strain evidence="8 9">DSM 45791</strain>
    </source>
</reference>
<dbReference type="Pfam" id="PF08281">
    <property type="entry name" value="Sigma70_r4_2"/>
    <property type="match status" value="1"/>
</dbReference>
<evidence type="ECO:0000259" key="6">
    <source>
        <dbReference type="Pfam" id="PF04542"/>
    </source>
</evidence>
<keyword evidence="2" id="KW-0805">Transcription regulation</keyword>
<organism evidence="8 9">
    <name type="scientific">Kutzneria buriramensis</name>
    <dbReference type="NCBI Taxonomy" id="1045776"/>
    <lineage>
        <taxon>Bacteria</taxon>
        <taxon>Bacillati</taxon>
        <taxon>Actinomycetota</taxon>
        <taxon>Actinomycetes</taxon>
        <taxon>Pseudonocardiales</taxon>
        <taxon>Pseudonocardiaceae</taxon>
        <taxon>Kutzneria</taxon>
    </lineage>
</organism>
<feature type="domain" description="RNA polymerase sigma factor 70 region 4 type 2" evidence="7">
    <location>
        <begin position="96"/>
        <end position="148"/>
    </location>
</feature>
<evidence type="ECO:0000256" key="3">
    <source>
        <dbReference type="ARBA" id="ARBA00023082"/>
    </source>
</evidence>
<keyword evidence="3" id="KW-0731">Sigma factor</keyword>
<dbReference type="InterPro" id="IPR014284">
    <property type="entry name" value="RNA_pol_sigma-70_dom"/>
</dbReference>
<evidence type="ECO:0000256" key="2">
    <source>
        <dbReference type="ARBA" id="ARBA00023015"/>
    </source>
</evidence>
<dbReference type="InterPro" id="IPR007627">
    <property type="entry name" value="RNA_pol_sigma70_r2"/>
</dbReference>
<dbReference type="Gene3D" id="1.10.10.10">
    <property type="entry name" value="Winged helix-like DNA-binding domain superfamily/Winged helix DNA-binding domain"/>
    <property type="match status" value="1"/>
</dbReference>
<evidence type="ECO:0000313" key="9">
    <source>
        <dbReference type="Proteomes" id="UP000256269"/>
    </source>
</evidence>
<dbReference type="InterPro" id="IPR014325">
    <property type="entry name" value="RNA_pol_sigma-E_actinobac"/>
</dbReference>
<dbReference type="Proteomes" id="UP000256269">
    <property type="component" value="Unassembled WGS sequence"/>
</dbReference>
<dbReference type="NCBIfam" id="TIGR02983">
    <property type="entry name" value="SigE-fam_strep"/>
    <property type="match status" value="1"/>
</dbReference>
<dbReference type="SUPFAM" id="SSF88659">
    <property type="entry name" value="Sigma3 and sigma4 domains of RNA polymerase sigma factors"/>
    <property type="match status" value="1"/>
</dbReference>
<dbReference type="Pfam" id="PF04542">
    <property type="entry name" value="Sigma70_r2"/>
    <property type="match status" value="1"/>
</dbReference>
<dbReference type="OrthoDB" id="3692620at2"/>
<dbReference type="InterPro" id="IPR013324">
    <property type="entry name" value="RNA_pol_sigma_r3/r4-like"/>
</dbReference>
<dbReference type="SUPFAM" id="SSF88946">
    <property type="entry name" value="Sigma2 domain of RNA polymerase sigma factors"/>
    <property type="match status" value="1"/>
</dbReference>
<dbReference type="GO" id="GO:0006352">
    <property type="term" value="P:DNA-templated transcription initiation"/>
    <property type="evidence" value="ECO:0007669"/>
    <property type="project" value="InterPro"/>
</dbReference>
<protein>
    <submittedName>
        <fullName evidence="8">RNA polymerase sigma-70 factor (Sigma-E family)</fullName>
    </submittedName>
</protein>
<dbReference type="GO" id="GO:0016987">
    <property type="term" value="F:sigma factor activity"/>
    <property type="evidence" value="ECO:0007669"/>
    <property type="project" value="UniProtKB-KW"/>
</dbReference>
<accession>A0A3E0I600</accession>
<keyword evidence="4" id="KW-0238">DNA-binding</keyword>
<keyword evidence="5" id="KW-0804">Transcription</keyword>
<dbReference type="EMBL" id="QUNO01000002">
    <property type="protein sequence ID" value="REH54149.1"/>
    <property type="molecule type" value="Genomic_DNA"/>
</dbReference>
<dbReference type="InterPro" id="IPR013249">
    <property type="entry name" value="RNA_pol_sigma70_r4_t2"/>
</dbReference>
<dbReference type="CDD" id="cd06171">
    <property type="entry name" value="Sigma70_r4"/>
    <property type="match status" value="1"/>
</dbReference>
<evidence type="ECO:0000313" key="8">
    <source>
        <dbReference type="EMBL" id="REH54149.1"/>
    </source>
</evidence>
<gene>
    <name evidence="8" type="ORF">BCF44_102381</name>
</gene>
<evidence type="ECO:0000256" key="5">
    <source>
        <dbReference type="ARBA" id="ARBA00023163"/>
    </source>
</evidence>
<dbReference type="NCBIfam" id="TIGR02937">
    <property type="entry name" value="sigma70-ECF"/>
    <property type="match status" value="1"/>
</dbReference>
<sequence length="163" mass="18971">MSQSFDEFVHEHQQALVRYATLLAGGQGDAEDLVQEVLIRVYPRWETLEGSAYAYVRRAVTNEFLSWRRRWSTRHIRPTDELPEVPVGLDWHEPDQRLWAELRKLPRQQRAAVVLRYYEDLTDAETAELMGCREGTVRAHVSRGLASLRSVLGTSERAWRGHE</sequence>
<dbReference type="PANTHER" id="PTHR43133:SF50">
    <property type="entry name" value="ECF RNA POLYMERASE SIGMA FACTOR SIGM"/>
    <property type="match status" value="1"/>
</dbReference>
<dbReference type="InterPro" id="IPR013325">
    <property type="entry name" value="RNA_pol_sigma_r2"/>
</dbReference>
<dbReference type="Gene3D" id="1.10.1740.10">
    <property type="match status" value="1"/>
</dbReference>
<keyword evidence="9" id="KW-1185">Reference proteome</keyword>
<dbReference type="InterPro" id="IPR039425">
    <property type="entry name" value="RNA_pol_sigma-70-like"/>
</dbReference>
<evidence type="ECO:0000256" key="4">
    <source>
        <dbReference type="ARBA" id="ARBA00023125"/>
    </source>
</evidence>
<comment type="caution">
    <text evidence="8">The sequence shown here is derived from an EMBL/GenBank/DDBJ whole genome shotgun (WGS) entry which is preliminary data.</text>
</comment>
<dbReference type="AlphaFoldDB" id="A0A3E0I600"/>
<dbReference type="GO" id="GO:0003677">
    <property type="term" value="F:DNA binding"/>
    <property type="evidence" value="ECO:0007669"/>
    <property type="project" value="UniProtKB-KW"/>
</dbReference>
<evidence type="ECO:0000256" key="1">
    <source>
        <dbReference type="ARBA" id="ARBA00010641"/>
    </source>
</evidence>
<dbReference type="PANTHER" id="PTHR43133">
    <property type="entry name" value="RNA POLYMERASE ECF-TYPE SIGMA FACTO"/>
    <property type="match status" value="1"/>
</dbReference>
<proteinExistence type="inferred from homology"/>
<comment type="similarity">
    <text evidence="1">Belongs to the sigma-70 factor family. ECF subfamily.</text>
</comment>